<dbReference type="GO" id="GO:0007018">
    <property type="term" value="P:microtubule-based movement"/>
    <property type="evidence" value="ECO:0007669"/>
    <property type="project" value="InterPro"/>
</dbReference>
<feature type="compositionally biased region" description="Low complexity" evidence="9">
    <location>
        <begin position="364"/>
        <end position="375"/>
    </location>
</feature>
<dbReference type="GO" id="GO:0004842">
    <property type="term" value="F:ubiquitin-protein transferase activity"/>
    <property type="evidence" value="ECO:0007669"/>
    <property type="project" value="InterPro"/>
</dbReference>
<dbReference type="InterPro" id="IPR019821">
    <property type="entry name" value="Kinesin_motor_CS"/>
</dbReference>
<dbReference type="PROSITE" id="PS50181">
    <property type="entry name" value="FBOX"/>
    <property type="match status" value="1"/>
</dbReference>
<dbReference type="InterPro" id="IPR027417">
    <property type="entry name" value="P-loop_NTPase"/>
</dbReference>
<dbReference type="OrthoDB" id="3176171at2759"/>
<evidence type="ECO:0000256" key="9">
    <source>
        <dbReference type="SAM" id="MobiDB-lite"/>
    </source>
</evidence>
<gene>
    <name evidence="13" type="ORF">ACA1_055010</name>
</gene>
<evidence type="ECO:0000259" key="12">
    <source>
        <dbReference type="PROSITE" id="PS51698"/>
    </source>
</evidence>
<dbReference type="InterPro" id="IPR027640">
    <property type="entry name" value="Kinesin-like_fam"/>
</dbReference>
<dbReference type="PROSITE" id="PS50067">
    <property type="entry name" value="KINESIN_MOTOR_2"/>
    <property type="match status" value="1"/>
</dbReference>
<dbReference type="Gene3D" id="1.20.1280.50">
    <property type="match status" value="1"/>
</dbReference>
<comment type="subcellular location">
    <subcellularLocation>
        <location evidence="1">Cytoplasm</location>
    </subcellularLocation>
</comment>
<proteinExistence type="inferred from homology"/>
<dbReference type="SMART" id="SM00256">
    <property type="entry name" value="FBOX"/>
    <property type="match status" value="1"/>
</dbReference>
<keyword evidence="14" id="KW-1185">Reference proteome</keyword>
<dbReference type="GO" id="GO:0005524">
    <property type="term" value="F:ATP binding"/>
    <property type="evidence" value="ECO:0007669"/>
    <property type="project" value="UniProtKB-UniRule"/>
</dbReference>
<keyword evidence="8" id="KW-0493">Microtubule</keyword>
<dbReference type="CDD" id="cd16655">
    <property type="entry name" value="RING-Ubox_WDSUB1-like"/>
    <property type="match status" value="1"/>
</dbReference>
<evidence type="ECO:0000256" key="8">
    <source>
        <dbReference type="RuleBase" id="RU000394"/>
    </source>
</evidence>
<dbReference type="SMART" id="SM00129">
    <property type="entry name" value="KISc"/>
    <property type="match status" value="1"/>
</dbReference>
<reference evidence="13 14" key="1">
    <citation type="journal article" date="2013" name="Genome Biol.">
        <title>Genome of Acanthamoeba castellanii highlights extensive lateral gene transfer and early evolution of tyrosine kinase signaling.</title>
        <authorList>
            <person name="Clarke M."/>
            <person name="Lohan A.J."/>
            <person name="Liu B."/>
            <person name="Lagkouvardos I."/>
            <person name="Roy S."/>
            <person name="Zafar N."/>
            <person name="Bertelli C."/>
            <person name="Schilde C."/>
            <person name="Kianianmomeni A."/>
            <person name="Burglin T.R."/>
            <person name="Frech C."/>
            <person name="Turcotte B."/>
            <person name="Kopec K.O."/>
            <person name="Synnott J.M."/>
            <person name="Choo C."/>
            <person name="Paponov I."/>
            <person name="Finkler A."/>
            <person name="Soon Heng Tan C."/>
            <person name="Hutchins A.P."/>
            <person name="Weinmeier T."/>
            <person name="Rattei T."/>
            <person name="Chu J.S."/>
            <person name="Gimenez G."/>
            <person name="Irimia M."/>
            <person name="Rigden D.J."/>
            <person name="Fitzpatrick D.A."/>
            <person name="Lorenzo-Morales J."/>
            <person name="Bateman A."/>
            <person name="Chiu C.H."/>
            <person name="Tang P."/>
            <person name="Hegemann P."/>
            <person name="Fromm H."/>
            <person name="Raoult D."/>
            <person name="Greub G."/>
            <person name="Miranda-Saavedra D."/>
            <person name="Chen N."/>
            <person name="Nash P."/>
            <person name="Ginger M.L."/>
            <person name="Horn M."/>
            <person name="Schaap P."/>
            <person name="Caler L."/>
            <person name="Loftus B."/>
        </authorList>
    </citation>
    <scope>NUCLEOTIDE SEQUENCE [LARGE SCALE GENOMIC DNA]</scope>
    <source>
        <strain evidence="13 14">Neff</strain>
    </source>
</reference>
<evidence type="ECO:0000259" key="11">
    <source>
        <dbReference type="PROSITE" id="PS50181"/>
    </source>
</evidence>
<evidence type="ECO:0000256" key="2">
    <source>
        <dbReference type="ARBA" id="ARBA00022448"/>
    </source>
</evidence>
<dbReference type="PROSITE" id="PS00411">
    <property type="entry name" value="KINESIN_MOTOR_1"/>
    <property type="match status" value="1"/>
</dbReference>
<evidence type="ECO:0000256" key="5">
    <source>
        <dbReference type="ARBA" id="ARBA00022840"/>
    </source>
</evidence>
<evidence type="ECO:0000256" key="4">
    <source>
        <dbReference type="ARBA" id="ARBA00022741"/>
    </source>
</evidence>
<dbReference type="GeneID" id="14921625"/>
<evidence type="ECO:0000313" key="14">
    <source>
        <dbReference type="Proteomes" id="UP000011083"/>
    </source>
</evidence>
<dbReference type="SMART" id="SM00504">
    <property type="entry name" value="Ubox"/>
    <property type="match status" value="1"/>
</dbReference>
<keyword evidence="7 8" id="KW-0505">Motor protein</keyword>
<keyword evidence="5 7" id="KW-0067">ATP-binding</keyword>
<feature type="compositionally biased region" description="Basic and acidic residues" evidence="9">
    <location>
        <begin position="399"/>
        <end position="408"/>
    </location>
</feature>
<evidence type="ECO:0000259" key="10">
    <source>
        <dbReference type="PROSITE" id="PS50067"/>
    </source>
</evidence>
<keyword evidence="3" id="KW-0963">Cytoplasm</keyword>
<sequence>MRRTFESFVDFDPHPTRSCLKSESGKTQNFTFNRAFGEYALQEEVYEYAAQPMVEDVLNGFSAAIIAYGQTGAGKTYTMQGPGFDDPKLHELGYDEGMKGIIPRVMEEIFFQVAQAPPHIQIDVCASYLEIYMEKTRDLLAPHRQLEILDQPGGGVIVTGAEVLTMLSSNEIIATMQRGARNRMVASTKSNDESSRGHAIFLITVTKHDAVNQLTQKAQLYLVDLAGSEKADKTGAEGLRLDEAKKINQSLLALGNVISALSSGDKRHVPYRNSKLTRLLKNSLGGNARTTLIVNCSPNSVNALETLSTLRFGDRASRIKNKPVVNQHRSVEVLEALLKESERKNEEQARFIQYLQAELERLSNNNNNSASGSAADHPAGDRGQSQEQPAVLRGGGKGKGKEKLHDECDGLLYVDADKENRVPTTTTPVGPPPPASYDSAHHQAEGEESARKEQHDERVAQITPLTRRPVIHGNVNHRHRQEMLHYVCPLTRGIFKDPVFCADGHTYERQAIKLYLKGYHRSPLTGQRLDHKKLTPNYHLRKLLAAKRDCDPVFSTVNFFAVLPYELLCLIFSQLDAVSLGRSMMVCRMFEEVLRDDVFWRQMLVRDAPDKEANKNDPRPRERYVKLFLDRRAALRQAKRLTTAAVLPLGHTGALTLFRT</sequence>
<dbReference type="Gene3D" id="3.30.40.10">
    <property type="entry name" value="Zinc/RING finger domain, C3HC4 (zinc finger)"/>
    <property type="match status" value="1"/>
</dbReference>
<feature type="compositionally biased region" description="Basic and acidic residues" evidence="9">
    <location>
        <begin position="439"/>
        <end position="457"/>
    </location>
</feature>
<dbReference type="SUPFAM" id="SSF81383">
    <property type="entry name" value="F-box domain"/>
    <property type="match status" value="1"/>
</dbReference>
<dbReference type="AlphaFoldDB" id="L8H6H7"/>
<dbReference type="Pfam" id="PF00225">
    <property type="entry name" value="Kinesin"/>
    <property type="match status" value="1"/>
</dbReference>
<feature type="domain" description="U-box" evidence="12">
    <location>
        <begin position="481"/>
        <end position="560"/>
    </location>
</feature>
<feature type="domain" description="Kinesin motor" evidence="10">
    <location>
        <begin position="1"/>
        <end position="319"/>
    </location>
</feature>
<dbReference type="RefSeq" id="XP_004344158.1">
    <property type="nucleotide sequence ID" value="XM_004344108.1"/>
</dbReference>
<protein>
    <recommendedName>
        <fullName evidence="8">Kinesin-like protein</fullName>
    </recommendedName>
</protein>
<dbReference type="Pfam" id="PF12937">
    <property type="entry name" value="F-box-like"/>
    <property type="match status" value="1"/>
</dbReference>
<feature type="domain" description="F-box" evidence="11">
    <location>
        <begin position="557"/>
        <end position="603"/>
    </location>
</feature>
<dbReference type="VEuPathDB" id="AmoebaDB:ACA1_055010"/>
<dbReference type="GO" id="GO:0007052">
    <property type="term" value="P:mitotic spindle organization"/>
    <property type="evidence" value="ECO:0007669"/>
    <property type="project" value="TreeGrafter"/>
</dbReference>
<dbReference type="SUPFAM" id="SSF57850">
    <property type="entry name" value="RING/U-box"/>
    <property type="match status" value="1"/>
</dbReference>
<dbReference type="GO" id="GO:0051231">
    <property type="term" value="P:spindle elongation"/>
    <property type="evidence" value="ECO:0007669"/>
    <property type="project" value="TreeGrafter"/>
</dbReference>
<dbReference type="GO" id="GO:0005874">
    <property type="term" value="C:microtubule"/>
    <property type="evidence" value="ECO:0007669"/>
    <property type="project" value="UniProtKB-KW"/>
</dbReference>
<evidence type="ECO:0000256" key="6">
    <source>
        <dbReference type="ARBA" id="ARBA00023054"/>
    </source>
</evidence>
<dbReference type="GO" id="GO:0005737">
    <property type="term" value="C:cytoplasm"/>
    <property type="evidence" value="ECO:0007669"/>
    <property type="project" value="UniProtKB-SubCell"/>
</dbReference>
<dbReference type="OMA" id="WYHISSA"/>
<dbReference type="Pfam" id="PF04564">
    <property type="entry name" value="U-box"/>
    <property type="match status" value="1"/>
</dbReference>
<evidence type="ECO:0000256" key="7">
    <source>
        <dbReference type="PROSITE-ProRule" id="PRU00283"/>
    </source>
</evidence>
<dbReference type="PRINTS" id="PR00380">
    <property type="entry name" value="KINESINHEAVY"/>
</dbReference>
<evidence type="ECO:0000256" key="1">
    <source>
        <dbReference type="ARBA" id="ARBA00004496"/>
    </source>
</evidence>
<dbReference type="KEGG" id="acan:ACA1_055010"/>
<dbReference type="EMBL" id="KB007909">
    <property type="protein sequence ID" value="ELR20755.1"/>
    <property type="molecule type" value="Genomic_DNA"/>
</dbReference>
<dbReference type="InterPro" id="IPR036961">
    <property type="entry name" value="Kinesin_motor_dom_sf"/>
</dbReference>
<evidence type="ECO:0000256" key="3">
    <source>
        <dbReference type="ARBA" id="ARBA00022490"/>
    </source>
</evidence>
<evidence type="ECO:0000313" key="13">
    <source>
        <dbReference type="EMBL" id="ELR20755.1"/>
    </source>
</evidence>
<dbReference type="GO" id="GO:0008017">
    <property type="term" value="F:microtubule binding"/>
    <property type="evidence" value="ECO:0007669"/>
    <property type="project" value="InterPro"/>
</dbReference>
<dbReference type="GO" id="GO:0003777">
    <property type="term" value="F:microtubule motor activity"/>
    <property type="evidence" value="ECO:0007669"/>
    <property type="project" value="InterPro"/>
</dbReference>
<feature type="binding site" evidence="7">
    <location>
        <begin position="69"/>
        <end position="76"/>
    </location>
    <ligand>
        <name>ATP</name>
        <dbReference type="ChEBI" id="CHEBI:30616"/>
    </ligand>
</feature>
<dbReference type="InterPro" id="IPR013083">
    <property type="entry name" value="Znf_RING/FYVE/PHD"/>
</dbReference>
<dbReference type="GO" id="GO:0005875">
    <property type="term" value="C:microtubule associated complex"/>
    <property type="evidence" value="ECO:0007669"/>
    <property type="project" value="TreeGrafter"/>
</dbReference>
<dbReference type="InterPro" id="IPR001752">
    <property type="entry name" value="Kinesin_motor_dom"/>
</dbReference>
<accession>L8H6H7</accession>
<keyword evidence="4 7" id="KW-0547">Nucleotide-binding</keyword>
<comment type="similarity">
    <text evidence="7 8">Belongs to the TRAFAC class myosin-kinesin ATPase superfamily. Kinesin family.</text>
</comment>
<organism evidence="13 14">
    <name type="scientific">Acanthamoeba castellanii (strain ATCC 30010 / Neff)</name>
    <dbReference type="NCBI Taxonomy" id="1257118"/>
    <lineage>
        <taxon>Eukaryota</taxon>
        <taxon>Amoebozoa</taxon>
        <taxon>Discosea</taxon>
        <taxon>Longamoebia</taxon>
        <taxon>Centramoebida</taxon>
        <taxon>Acanthamoebidae</taxon>
        <taxon>Acanthamoeba</taxon>
    </lineage>
</organism>
<dbReference type="SUPFAM" id="SSF52540">
    <property type="entry name" value="P-loop containing nucleoside triphosphate hydrolases"/>
    <property type="match status" value="1"/>
</dbReference>
<dbReference type="PROSITE" id="PS51698">
    <property type="entry name" value="U_BOX"/>
    <property type="match status" value="1"/>
</dbReference>
<dbReference type="PANTHER" id="PTHR47969">
    <property type="entry name" value="CHROMOSOME-ASSOCIATED KINESIN KIF4A-RELATED"/>
    <property type="match status" value="1"/>
</dbReference>
<name>L8H6H7_ACACF</name>
<dbReference type="PANTHER" id="PTHR47969:SF15">
    <property type="entry name" value="CHROMOSOME-ASSOCIATED KINESIN KIF4A-RELATED"/>
    <property type="match status" value="1"/>
</dbReference>
<dbReference type="InterPro" id="IPR003613">
    <property type="entry name" value="Ubox_domain"/>
</dbReference>
<dbReference type="Gene3D" id="3.40.850.10">
    <property type="entry name" value="Kinesin motor domain"/>
    <property type="match status" value="1"/>
</dbReference>
<dbReference type="GO" id="GO:0016567">
    <property type="term" value="P:protein ubiquitination"/>
    <property type="evidence" value="ECO:0007669"/>
    <property type="project" value="InterPro"/>
</dbReference>
<feature type="region of interest" description="Disordered" evidence="9">
    <location>
        <begin position="364"/>
        <end position="457"/>
    </location>
</feature>
<keyword evidence="6" id="KW-0175">Coiled coil</keyword>
<dbReference type="STRING" id="1257118.L8H6H7"/>
<keyword evidence="2" id="KW-0813">Transport</keyword>
<dbReference type="InterPro" id="IPR036047">
    <property type="entry name" value="F-box-like_dom_sf"/>
</dbReference>
<dbReference type="InterPro" id="IPR001810">
    <property type="entry name" value="F-box_dom"/>
</dbReference>
<dbReference type="Proteomes" id="UP000011083">
    <property type="component" value="Unassembled WGS sequence"/>
</dbReference>